<keyword evidence="4" id="KW-1185">Reference proteome</keyword>
<gene>
    <name evidence="3" type="ORF">DJ019_14640</name>
</gene>
<evidence type="ECO:0000256" key="2">
    <source>
        <dbReference type="SAM" id="Phobius"/>
    </source>
</evidence>
<feature type="compositionally biased region" description="Basic and acidic residues" evidence="1">
    <location>
        <begin position="1"/>
        <end position="28"/>
    </location>
</feature>
<reference evidence="3 4" key="1">
    <citation type="submission" date="2018-05" db="EMBL/GenBank/DDBJ databases">
        <authorList>
            <person name="Lanie J.A."/>
            <person name="Ng W.-L."/>
            <person name="Kazmierczak K.M."/>
            <person name="Andrzejewski T.M."/>
            <person name="Davidsen T.M."/>
            <person name="Wayne K.J."/>
            <person name="Tettelin H."/>
            <person name="Glass J.I."/>
            <person name="Rusch D."/>
            <person name="Podicherti R."/>
            <person name="Tsui H.-C.T."/>
            <person name="Winkler M.E."/>
        </authorList>
    </citation>
    <scope>NUCLEOTIDE SEQUENCE [LARGE SCALE GENOMIC DNA]</scope>
    <source>
        <strain evidence="3 4">BUT-10</strain>
    </source>
</reference>
<proteinExistence type="predicted"/>
<evidence type="ECO:0000256" key="1">
    <source>
        <dbReference type="SAM" id="MobiDB-lite"/>
    </source>
</evidence>
<sequence>MAKPPPEDDQRITDLNRYRKAKEAERKRPPPKPPRPREGLLGSNPKAGLILAIAVIVLLALFVVPMFLR</sequence>
<comment type="caution">
    <text evidence="3">The sequence shown here is derived from an EMBL/GenBank/DDBJ whole genome shotgun (WGS) entry which is preliminary data.</text>
</comment>
<dbReference type="AlphaFoldDB" id="A0A328BGW6"/>
<feature type="region of interest" description="Disordered" evidence="1">
    <location>
        <begin position="1"/>
        <end position="41"/>
    </location>
</feature>
<dbReference type="EMBL" id="QFYS01000006">
    <property type="protein sequence ID" value="RAK64398.1"/>
    <property type="molecule type" value="Genomic_DNA"/>
</dbReference>
<accession>A0A328BGW6</accession>
<feature type="transmembrane region" description="Helical" evidence="2">
    <location>
        <begin position="47"/>
        <end position="68"/>
    </location>
</feature>
<keyword evidence="2" id="KW-0812">Transmembrane</keyword>
<protein>
    <submittedName>
        <fullName evidence="3">Uncharacterized protein</fullName>
    </submittedName>
</protein>
<organism evidence="3 4">
    <name type="scientific">Phenylobacterium kunshanense</name>
    <dbReference type="NCBI Taxonomy" id="1445034"/>
    <lineage>
        <taxon>Bacteria</taxon>
        <taxon>Pseudomonadati</taxon>
        <taxon>Pseudomonadota</taxon>
        <taxon>Alphaproteobacteria</taxon>
        <taxon>Caulobacterales</taxon>
        <taxon>Caulobacteraceae</taxon>
        <taxon>Phenylobacterium</taxon>
    </lineage>
</organism>
<keyword evidence="2" id="KW-1133">Transmembrane helix</keyword>
<dbReference type="RefSeq" id="WP_111276785.1">
    <property type="nucleotide sequence ID" value="NZ_QFYS01000006.1"/>
</dbReference>
<evidence type="ECO:0000313" key="4">
    <source>
        <dbReference type="Proteomes" id="UP000249524"/>
    </source>
</evidence>
<name>A0A328BGW6_9CAUL</name>
<dbReference type="Proteomes" id="UP000249524">
    <property type="component" value="Unassembled WGS sequence"/>
</dbReference>
<keyword evidence="2" id="KW-0472">Membrane</keyword>
<evidence type="ECO:0000313" key="3">
    <source>
        <dbReference type="EMBL" id="RAK64398.1"/>
    </source>
</evidence>